<reference evidence="5 6" key="1">
    <citation type="submission" date="2013-03" db="EMBL/GenBank/DDBJ databases">
        <title>The Genome Sequence of Capronia epimyces CBS 606.96.</title>
        <authorList>
            <consortium name="The Broad Institute Genomics Platform"/>
            <person name="Cuomo C."/>
            <person name="de Hoog S."/>
            <person name="Gorbushina A."/>
            <person name="Walker B."/>
            <person name="Young S.K."/>
            <person name="Zeng Q."/>
            <person name="Gargeya S."/>
            <person name="Fitzgerald M."/>
            <person name="Haas B."/>
            <person name="Abouelleil A."/>
            <person name="Allen A.W."/>
            <person name="Alvarado L."/>
            <person name="Arachchi H.M."/>
            <person name="Berlin A.M."/>
            <person name="Chapman S.B."/>
            <person name="Gainer-Dewar J."/>
            <person name="Goldberg J."/>
            <person name="Griggs A."/>
            <person name="Gujja S."/>
            <person name="Hansen M."/>
            <person name="Howarth C."/>
            <person name="Imamovic A."/>
            <person name="Ireland A."/>
            <person name="Larimer J."/>
            <person name="McCowan C."/>
            <person name="Murphy C."/>
            <person name="Pearson M."/>
            <person name="Poon T.W."/>
            <person name="Priest M."/>
            <person name="Roberts A."/>
            <person name="Saif S."/>
            <person name="Shea T."/>
            <person name="Sisk P."/>
            <person name="Sykes S."/>
            <person name="Wortman J."/>
            <person name="Nusbaum C."/>
            <person name="Birren B."/>
        </authorList>
    </citation>
    <scope>NUCLEOTIDE SEQUENCE [LARGE SCALE GENOMIC DNA]</scope>
    <source>
        <strain evidence="5 6">CBS 606.96</strain>
    </source>
</reference>
<feature type="active site" evidence="1">
    <location>
        <position position="21"/>
    </location>
</feature>
<evidence type="ECO:0000256" key="3">
    <source>
        <dbReference type="RuleBase" id="RU004168"/>
    </source>
</evidence>
<dbReference type="PROSITE" id="PS51160">
    <property type="entry name" value="ACYLPHOSPHATASE_3"/>
    <property type="match status" value="1"/>
</dbReference>
<dbReference type="Gene3D" id="3.30.70.100">
    <property type="match status" value="1"/>
</dbReference>
<keyword evidence="6" id="KW-1185">Reference proteome</keyword>
<dbReference type="PRINTS" id="PR00112">
    <property type="entry name" value="ACYLPHPHTASE"/>
</dbReference>
<organism evidence="5 6">
    <name type="scientific">Capronia epimyces CBS 606.96</name>
    <dbReference type="NCBI Taxonomy" id="1182542"/>
    <lineage>
        <taxon>Eukaryota</taxon>
        <taxon>Fungi</taxon>
        <taxon>Dikarya</taxon>
        <taxon>Ascomycota</taxon>
        <taxon>Pezizomycotina</taxon>
        <taxon>Eurotiomycetes</taxon>
        <taxon>Chaetothyriomycetidae</taxon>
        <taxon>Chaetothyriales</taxon>
        <taxon>Herpotrichiellaceae</taxon>
        <taxon>Capronia</taxon>
    </lineage>
</organism>
<dbReference type="SUPFAM" id="SSF54975">
    <property type="entry name" value="Acylphosphatase/BLUF domain-like"/>
    <property type="match status" value="1"/>
</dbReference>
<comment type="similarity">
    <text evidence="3">Belongs to the acylphosphatase family.</text>
</comment>
<proteinExistence type="inferred from homology"/>
<keyword evidence="1 2" id="KW-0378">Hydrolase</keyword>
<dbReference type="EC" id="3.6.1.7" evidence="1 2"/>
<dbReference type="RefSeq" id="XP_007730745.1">
    <property type="nucleotide sequence ID" value="XM_007732555.1"/>
</dbReference>
<dbReference type="GeneID" id="19166545"/>
<name>W9YA41_9EURO</name>
<dbReference type="PROSITE" id="PS00150">
    <property type="entry name" value="ACYLPHOSPHATASE_1"/>
    <property type="match status" value="1"/>
</dbReference>
<dbReference type="EMBL" id="AMGY01000002">
    <property type="protein sequence ID" value="EXJ89348.1"/>
    <property type="molecule type" value="Genomic_DNA"/>
</dbReference>
<comment type="caution">
    <text evidence="5">The sequence shown here is derived from an EMBL/GenBank/DDBJ whole genome shotgun (WGS) entry which is preliminary data.</text>
</comment>
<comment type="catalytic activity">
    <reaction evidence="1 2">
        <text>an acyl phosphate + H2O = a carboxylate + phosphate + H(+)</text>
        <dbReference type="Rhea" id="RHEA:14965"/>
        <dbReference type="ChEBI" id="CHEBI:15377"/>
        <dbReference type="ChEBI" id="CHEBI:15378"/>
        <dbReference type="ChEBI" id="CHEBI:29067"/>
        <dbReference type="ChEBI" id="CHEBI:43474"/>
        <dbReference type="ChEBI" id="CHEBI:59918"/>
        <dbReference type="EC" id="3.6.1.7"/>
    </reaction>
</comment>
<dbReference type="PROSITE" id="PS00151">
    <property type="entry name" value="ACYLPHOSPHATASE_2"/>
    <property type="match status" value="1"/>
</dbReference>
<dbReference type="InterPro" id="IPR001792">
    <property type="entry name" value="Acylphosphatase-like_dom"/>
</dbReference>
<dbReference type="eggNOG" id="ENOG502S7SZ">
    <property type="taxonomic scope" value="Eukaryota"/>
</dbReference>
<dbReference type="GO" id="GO:0003998">
    <property type="term" value="F:acylphosphatase activity"/>
    <property type="evidence" value="ECO:0007669"/>
    <property type="project" value="UniProtKB-EC"/>
</dbReference>
<evidence type="ECO:0000259" key="4">
    <source>
        <dbReference type="PROSITE" id="PS51160"/>
    </source>
</evidence>
<dbReference type="InterPro" id="IPR020456">
    <property type="entry name" value="Acylphosphatase"/>
</dbReference>
<dbReference type="PANTHER" id="PTHR47268">
    <property type="entry name" value="ACYLPHOSPHATASE"/>
    <property type="match status" value="1"/>
</dbReference>
<dbReference type="Pfam" id="PF00708">
    <property type="entry name" value="Acylphosphatase"/>
    <property type="match status" value="1"/>
</dbReference>
<dbReference type="Proteomes" id="UP000019478">
    <property type="component" value="Unassembled WGS sequence"/>
</dbReference>
<dbReference type="PANTHER" id="PTHR47268:SF4">
    <property type="entry name" value="ACYLPHOSPHATASE"/>
    <property type="match status" value="1"/>
</dbReference>
<dbReference type="STRING" id="1182542.W9YA41"/>
<dbReference type="AlphaFoldDB" id="W9YA41"/>
<accession>W9YA41</accession>
<feature type="active site" evidence="1">
    <location>
        <position position="39"/>
    </location>
</feature>
<evidence type="ECO:0000313" key="5">
    <source>
        <dbReference type="EMBL" id="EXJ89348.1"/>
    </source>
</evidence>
<sequence>MSNLKRISFTVYGTVQGVGFRDFVQRRAASYGVTGYVKNTSTGEVTGEAQGDRDSLKKLKADLNNGPRAAHVVKLVTKDLDPKEGESSFDA</sequence>
<dbReference type="InterPro" id="IPR017968">
    <property type="entry name" value="Acylphosphatase_CS"/>
</dbReference>
<evidence type="ECO:0000256" key="2">
    <source>
        <dbReference type="RuleBase" id="RU000553"/>
    </source>
</evidence>
<evidence type="ECO:0000256" key="1">
    <source>
        <dbReference type="PROSITE-ProRule" id="PRU00520"/>
    </source>
</evidence>
<dbReference type="InterPro" id="IPR036046">
    <property type="entry name" value="Acylphosphatase-like_dom_sf"/>
</dbReference>
<dbReference type="HOGENOM" id="CLU_141932_4_0_1"/>
<dbReference type="OrthoDB" id="7961613at2759"/>
<gene>
    <name evidence="5" type="ORF">A1O3_02415</name>
</gene>
<evidence type="ECO:0000313" key="6">
    <source>
        <dbReference type="Proteomes" id="UP000019478"/>
    </source>
</evidence>
<feature type="domain" description="Acylphosphatase-like" evidence="4">
    <location>
        <begin position="6"/>
        <end position="91"/>
    </location>
</feature>
<protein>
    <recommendedName>
        <fullName evidence="1 2">Acylphosphatase</fullName>
        <ecNumber evidence="1 2">3.6.1.7</ecNumber>
    </recommendedName>
</protein>